<evidence type="ECO:0000256" key="1">
    <source>
        <dbReference type="ARBA" id="ARBA00008779"/>
    </source>
</evidence>
<keyword evidence="2" id="KW-0378">Hydrolase</keyword>
<feature type="signal peptide" evidence="3">
    <location>
        <begin position="1"/>
        <end position="23"/>
    </location>
</feature>
<proteinExistence type="inferred from homology"/>
<name>A0ABW2L3K8_9BACT</name>
<evidence type="ECO:0000259" key="4">
    <source>
        <dbReference type="Pfam" id="PF00884"/>
    </source>
</evidence>
<keyword evidence="3" id="KW-0732">Signal</keyword>
<dbReference type="InterPro" id="IPR018247">
    <property type="entry name" value="EF_Hand_1_Ca_BS"/>
</dbReference>
<evidence type="ECO:0000313" key="6">
    <source>
        <dbReference type="Proteomes" id="UP001596472"/>
    </source>
</evidence>
<dbReference type="EMBL" id="JBHTBS010000001">
    <property type="protein sequence ID" value="MFC7336062.1"/>
    <property type="molecule type" value="Genomic_DNA"/>
</dbReference>
<comment type="similarity">
    <text evidence="1">Belongs to the sulfatase family.</text>
</comment>
<dbReference type="Gene3D" id="3.30.1120.10">
    <property type="match status" value="1"/>
</dbReference>
<dbReference type="Gene3D" id="3.40.720.10">
    <property type="entry name" value="Alkaline Phosphatase, subunit A"/>
    <property type="match status" value="1"/>
</dbReference>
<dbReference type="PROSITE" id="PS00018">
    <property type="entry name" value="EF_HAND_1"/>
    <property type="match status" value="1"/>
</dbReference>
<organism evidence="5 6">
    <name type="scientific">Haloferula chungangensis</name>
    <dbReference type="NCBI Taxonomy" id="1048331"/>
    <lineage>
        <taxon>Bacteria</taxon>
        <taxon>Pseudomonadati</taxon>
        <taxon>Verrucomicrobiota</taxon>
        <taxon>Verrucomicrobiia</taxon>
        <taxon>Verrucomicrobiales</taxon>
        <taxon>Verrucomicrobiaceae</taxon>
        <taxon>Haloferula</taxon>
    </lineage>
</organism>
<dbReference type="InterPro" id="IPR017850">
    <property type="entry name" value="Alkaline_phosphatase_core_sf"/>
</dbReference>
<accession>A0ABW2L3K8</accession>
<dbReference type="SUPFAM" id="SSF53649">
    <property type="entry name" value="Alkaline phosphatase-like"/>
    <property type="match status" value="1"/>
</dbReference>
<dbReference type="PANTHER" id="PTHR42693:SF53">
    <property type="entry name" value="ENDO-4-O-SULFATASE"/>
    <property type="match status" value="1"/>
</dbReference>
<dbReference type="Pfam" id="PF00884">
    <property type="entry name" value="Sulfatase"/>
    <property type="match status" value="1"/>
</dbReference>
<comment type="caution">
    <text evidence="5">The sequence shown here is derived from an EMBL/GenBank/DDBJ whole genome shotgun (WGS) entry which is preliminary data.</text>
</comment>
<evidence type="ECO:0000256" key="3">
    <source>
        <dbReference type="SAM" id="SignalP"/>
    </source>
</evidence>
<dbReference type="InterPro" id="IPR000917">
    <property type="entry name" value="Sulfatase_N"/>
</dbReference>
<dbReference type="RefSeq" id="WP_379708802.1">
    <property type="nucleotide sequence ID" value="NZ_JBHTBS010000001.1"/>
</dbReference>
<dbReference type="Gene3D" id="1.10.238.10">
    <property type="entry name" value="EF-hand"/>
    <property type="match status" value="1"/>
</dbReference>
<sequence>MKTFTRILSFTLTLLLAAIPVCADLKPNVIVIFTDDHGYADLSCQGIFDDVKTPHMDSLATGGVRMTEGYSTAPQCGPSRVGLISGGYQNKIGYEDNGSFADKEVLKRFLTMETLPKRLKKAGYATGMAGKSHLGTDESDGLAQLGFDKAFHKKNGGAGHWNMDLNGKDIEPQPQKGGYHLDMVSSFACAFIERYRNQPFFFYAAYRAPHTPLDAPPEYLKRFPDVKPESRRQALAMLSAVDDGVGRIMETLRRNKLEENTLIFVIGDNGAPLKKRLPGSMEKTPSWDGSLNDPLNGEKGTLIDGGIRTPFVVYWKGTIPGGQVYQHPVISLDVAATANALAGNESDPSLDGVNLLPYLTGEKKDAPHEALFWRWNGQTAVRAGNWKYIRGGDREYLFDMQNDISESKNLLSTNPEIARNLHAQLQGWSETLLPPGIPSSMPKAGESYFDWYLDGKRRGPSQAETEESKKKRAATTAKLFDRCDANKDGVVTFEEYSATRPGDRIGKIRQAFKKLVPEGHRVWKKSDL</sequence>
<protein>
    <submittedName>
        <fullName evidence="5">Sulfatase</fullName>
    </submittedName>
</protein>
<dbReference type="PANTHER" id="PTHR42693">
    <property type="entry name" value="ARYLSULFATASE FAMILY MEMBER"/>
    <property type="match status" value="1"/>
</dbReference>
<evidence type="ECO:0000256" key="2">
    <source>
        <dbReference type="ARBA" id="ARBA00022801"/>
    </source>
</evidence>
<gene>
    <name evidence="5" type="ORF">ACFQY0_02640</name>
</gene>
<keyword evidence="6" id="KW-1185">Reference proteome</keyword>
<reference evidence="6" key="1">
    <citation type="journal article" date="2019" name="Int. J. Syst. Evol. Microbiol.">
        <title>The Global Catalogue of Microorganisms (GCM) 10K type strain sequencing project: providing services to taxonomists for standard genome sequencing and annotation.</title>
        <authorList>
            <consortium name="The Broad Institute Genomics Platform"/>
            <consortium name="The Broad Institute Genome Sequencing Center for Infectious Disease"/>
            <person name="Wu L."/>
            <person name="Ma J."/>
        </authorList>
    </citation>
    <scope>NUCLEOTIDE SEQUENCE [LARGE SCALE GENOMIC DNA]</scope>
    <source>
        <strain evidence="6">CGMCC 4.1467</strain>
    </source>
</reference>
<dbReference type="InterPro" id="IPR050738">
    <property type="entry name" value="Sulfatase"/>
</dbReference>
<feature type="domain" description="Sulfatase N-terminal" evidence="4">
    <location>
        <begin position="27"/>
        <end position="343"/>
    </location>
</feature>
<dbReference type="Proteomes" id="UP001596472">
    <property type="component" value="Unassembled WGS sequence"/>
</dbReference>
<evidence type="ECO:0000313" key="5">
    <source>
        <dbReference type="EMBL" id="MFC7336062.1"/>
    </source>
</evidence>
<feature type="chain" id="PRO_5046243093" evidence="3">
    <location>
        <begin position="24"/>
        <end position="528"/>
    </location>
</feature>